<evidence type="ECO:0000256" key="6">
    <source>
        <dbReference type="ARBA" id="ARBA00022553"/>
    </source>
</evidence>
<sequence>MDSFSNPEPSRNPSSIGDDAGAGAGEPDPSPESLAVEPDRAPMLGDEANGSNQDGSDRKSADLELAREGFGASAVNPDGSGSKSLELGSPIDRKMEKVSLIGPSDPADSKEDRSGVPMAVNGVPVEPPVDGSAQTSKGEGSSGVSLATDSRLEGEDDGADSSEDGADSSETKSEESGGDDSSSEESSSSSSEEEDEDGDSLHSEDKEDQEEELVAGSDGEEEAAKRAIRSKHEPEVLPPVPPVEVTLEPHHQLSPLGTISSILGTKVIVEGSVNHNPLNEGSIIWKTDTRSPLGLVDEIFGPVKCPYYVVRYNSDKDVPVGISEGTAVSFVMEFANNILSVKDLYKKGYDASGENDEEITEQVEFSDDEKEAEYKRYLHQEKRGADDKREGNCQNASRRKKTKSKGTEPRKGLRPLLPRGPVAMNQVPPGVSGPLASLGANNSAYGRGTYYLGAGSACGSAPPMVPAVPQAMNSGGCPPNVSHQFLQQQPNSIWAHSLPPQQQPNAFWPYGKPLPLQQQPNAVQASGMPPQQQLDAAIRGFQMNASPSQQLGNHVHHQQHQNQVSNSNMNMMPSQQQQFVPLFGAPTNMPWPFRPLNVLAGPVAPLLAGPVGISQASSGQGNISAQGGAGLSNGQSHQQHSPTILHAGMLPPLQYNFGSSSVRGRKLNVRGGGHSFGRGAWRRKG</sequence>
<dbReference type="SUPFAM" id="SSF50447">
    <property type="entry name" value="Translation proteins"/>
    <property type="match status" value="1"/>
</dbReference>
<keyword evidence="5" id="KW-0698">rRNA processing</keyword>
<dbReference type="InterPro" id="IPR040309">
    <property type="entry name" value="Naf1"/>
</dbReference>
<dbReference type="OrthoDB" id="21550at2759"/>
<feature type="compositionally biased region" description="Acidic residues" evidence="9">
    <location>
        <begin position="206"/>
        <end position="221"/>
    </location>
</feature>
<keyword evidence="10" id="KW-1185">Reference proteome</keyword>
<reference evidence="11" key="2">
    <citation type="submission" date="2025-08" db="UniProtKB">
        <authorList>
            <consortium name="RefSeq"/>
        </authorList>
    </citation>
    <scope>IDENTIFICATION</scope>
    <source>
        <tissue evidence="11">Young leaves</tissue>
    </source>
</reference>
<dbReference type="InterPro" id="IPR038664">
    <property type="entry name" value="Gar1/Naf1_Cbf5-bd_sf"/>
</dbReference>
<dbReference type="InterPro" id="IPR007504">
    <property type="entry name" value="H/ACA_rnp_Gar1/Naf1"/>
</dbReference>
<feature type="compositionally biased region" description="Basic and acidic residues" evidence="9">
    <location>
        <begin position="379"/>
        <end position="391"/>
    </location>
</feature>
<proteinExistence type="inferred from homology"/>
<feature type="region of interest" description="Disordered" evidence="9">
    <location>
        <begin position="1"/>
        <end position="238"/>
    </location>
</feature>
<evidence type="ECO:0000256" key="7">
    <source>
        <dbReference type="ARBA" id="ARBA00022884"/>
    </source>
</evidence>
<accession>A0A8B7BHP4</accession>
<dbReference type="KEGG" id="pda:103696803"/>
<reference evidence="10" key="1">
    <citation type="journal article" date="2019" name="Nat. Commun.">
        <title>Genome-wide association mapping of date palm fruit traits.</title>
        <authorList>
            <person name="Hazzouri K.M."/>
            <person name="Gros-Balthazard M."/>
            <person name="Flowers J.M."/>
            <person name="Copetti D."/>
            <person name="Lemansour A."/>
            <person name="Lebrun M."/>
            <person name="Masmoudi K."/>
            <person name="Ferrand S."/>
            <person name="Dhar M.I."/>
            <person name="Fresquez Z.A."/>
            <person name="Rosas U."/>
            <person name="Zhang J."/>
            <person name="Talag J."/>
            <person name="Lee S."/>
            <person name="Kudrna D."/>
            <person name="Powell R.F."/>
            <person name="Leitch I.J."/>
            <person name="Krueger R.R."/>
            <person name="Wing R.A."/>
            <person name="Amiri K.M.A."/>
            <person name="Purugganan M.D."/>
        </authorList>
    </citation>
    <scope>NUCLEOTIDE SEQUENCE [LARGE SCALE GENOMIC DNA]</scope>
    <source>
        <strain evidence="10">cv. Khalas</strain>
    </source>
</reference>
<dbReference type="GO" id="GO:0000493">
    <property type="term" value="P:box H/ACA snoRNP assembly"/>
    <property type="evidence" value="ECO:0007669"/>
    <property type="project" value="InterPro"/>
</dbReference>
<dbReference type="InterPro" id="IPR009000">
    <property type="entry name" value="Transl_B-barrel_sf"/>
</dbReference>
<feature type="compositionally biased region" description="Low complexity" evidence="9">
    <location>
        <begin position="13"/>
        <end position="27"/>
    </location>
</feature>
<evidence type="ECO:0000256" key="9">
    <source>
        <dbReference type="SAM" id="MobiDB-lite"/>
    </source>
</evidence>
<feature type="region of interest" description="Disordered" evidence="9">
    <location>
        <begin position="379"/>
        <end position="422"/>
    </location>
</feature>
<evidence type="ECO:0000313" key="10">
    <source>
        <dbReference type="Proteomes" id="UP000228380"/>
    </source>
</evidence>
<gene>
    <name evidence="11" type="primary">LOC103696803</name>
</gene>
<dbReference type="GO" id="GO:0005732">
    <property type="term" value="C:sno(s)RNA-containing ribonucleoprotein complex"/>
    <property type="evidence" value="ECO:0007669"/>
    <property type="project" value="InterPro"/>
</dbReference>
<evidence type="ECO:0000256" key="5">
    <source>
        <dbReference type="ARBA" id="ARBA00022552"/>
    </source>
</evidence>
<keyword evidence="7" id="KW-0694">RNA-binding</keyword>
<dbReference type="GeneID" id="103696803"/>
<dbReference type="GO" id="GO:0005634">
    <property type="term" value="C:nucleus"/>
    <property type="evidence" value="ECO:0007669"/>
    <property type="project" value="UniProtKB-SubCell"/>
</dbReference>
<protein>
    <recommendedName>
        <fullName evidence="3">H/ACA ribonucleoprotein complex non-core subunit NAF1</fullName>
    </recommendedName>
</protein>
<dbReference type="FunFam" id="2.40.10.230:FF:000002">
    <property type="entry name" value="H/ACA ribonucleoprotein complex non-core subunit NAF1"/>
    <property type="match status" value="1"/>
</dbReference>
<feature type="compositionally biased region" description="Polar residues" evidence="9">
    <location>
        <begin position="1"/>
        <end position="12"/>
    </location>
</feature>
<evidence type="ECO:0000313" key="11">
    <source>
        <dbReference type="RefSeq" id="XP_008776744.1"/>
    </source>
</evidence>
<dbReference type="Proteomes" id="UP000228380">
    <property type="component" value="Chromosome 2"/>
</dbReference>
<dbReference type="Pfam" id="PF04410">
    <property type="entry name" value="Gar1"/>
    <property type="match status" value="1"/>
</dbReference>
<name>A0A8B7BHP4_PHODC</name>
<keyword evidence="8" id="KW-0539">Nucleus</keyword>
<dbReference type="PANTHER" id="PTHR31633:SF1">
    <property type="entry name" value="H_ACA RIBONUCLEOPROTEIN COMPLEX NON-CORE SUBUNIT NAF1"/>
    <property type="match status" value="1"/>
</dbReference>
<keyword evidence="4" id="KW-0690">Ribosome biogenesis</keyword>
<dbReference type="PANTHER" id="PTHR31633">
    <property type="entry name" value="H/ACA RIBONUCLEOPROTEIN COMPLEX NON-CORE SUBUNIT NAF1"/>
    <property type="match status" value="1"/>
</dbReference>
<dbReference type="GO" id="GO:0006364">
    <property type="term" value="P:rRNA processing"/>
    <property type="evidence" value="ECO:0007669"/>
    <property type="project" value="UniProtKB-KW"/>
</dbReference>
<dbReference type="GO" id="GO:0001522">
    <property type="term" value="P:pseudouridine synthesis"/>
    <property type="evidence" value="ECO:0007669"/>
    <property type="project" value="InterPro"/>
</dbReference>
<feature type="compositionally biased region" description="Acidic residues" evidence="9">
    <location>
        <begin position="154"/>
        <end position="167"/>
    </location>
</feature>
<dbReference type="RefSeq" id="XP_008776744.1">
    <property type="nucleotide sequence ID" value="XM_008778522.4"/>
</dbReference>
<evidence type="ECO:0000256" key="1">
    <source>
        <dbReference type="ARBA" id="ARBA00004123"/>
    </source>
</evidence>
<evidence type="ECO:0000256" key="4">
    <source>
        <dbReference type="ARBA" id="ARBA00022517"/>
    </source>
</evidence>
<dbReference type="GO" id="GO:0003723">
    <property type="term" value="F:RNA binding"/>
    <property type="evidence" value="ECO:0007669"/>
    <property type="project" value="UniProtKB-KW"/>
</dbReference>
<feature type="region of interest" description="Disordered" evidence="9">
    <location>
        <begin position="666"/>
        <end position="685"/>
    </location>
</feature>
<feature type="compositionally biased region" description="Basic and acidic residues" evidence="9">
    <location>
        <begin position="222"/>
        <end position="235"/>
    </location>
</feature>
<dbReference type="Gene3D" id="2.40.10.230">
    <property type="entry name" value="Probable tRNA pseudouridine synthase domain"/>
    <property type="match status" value="1"/>
</dbReference>
<evidence type="ECO:0000256" key="2">
    <source>
        <dbReference type="ARBA" id="ARBA00009801"/>
    </source>
</evidence>
<evidence type="ECO:0000256" key="3">
    <source>
        <dbReference type="ARBA" id="ARBA00021438"/>
    </source>
</evidence>
<dbReference type="AlphaFoldDB" id="A0A8B7BHP4"/>
<keyword evidence="6" id="KW-0597">Phosphoprotein</keyword>
<organism evidence="10 11">
    <name type="scientific">Phoenix dactylifera</name>
    <name type="common">Date palm</name>
    <dbReference type="NCBI Taxonomy" id="42345"/>
    <lineage>
        <taxon>Eukaryota</taxon>
        <taxon>Viridiplantae</taxon>
        <taxon>Streptophyta</taxon>
        <taxon>Embryophyta</taxon>
        <taxon>Tracheophyta</taxon>
        <taxon>Spermatophyta</taxon>
        <taxon>Magnoliopsida</taxon>
        <taxon>Liliopsida</taxon>
        <taxon>Arecaceae</taxon>
        <taxon>Coryphoideae</taxon>
        <taxon>Phoeniceae</taxon>
        <taxon>Phoenix</taxon>
    </lineage>
</organism>
<feature type="compositionally biased region" description="Basic and acidic residues" evidence="9">
    <location>
        <begin position="55"/>
        <end position="67"/>
    </location>
</feature>
<comment type="subcellular location">
    <subcellularLocation>
        <location evidence="1">Nucleus</location>
    </subcellularLocation>
</comment>
<feature type="compositionally biased region" description="Polar residues" evidence="9">
    <location>
        <begin position="616"/>
        <end position="625"/>
    </location>
</feature>
<feature type="region of interest" description="Disordered" evidence="9">
    <location>
        <begin position="616"/>
        <end position="640"/>
    </location>
</feature>
<feature type="compositionally biased region" description="Polar residues" evidence="9">
    <location>
        <begin position="132"/>
        <end position="148"/>
    </location>
</feature>
<comment type="similarity">
    <text evidence="2">Belongs to the NAF1 family.</text>
</comment>
<evidence type="ECO:0000256" key="8">
    <source>
        <dbReference type="ARBA" id="ARBA00023242"/>
    </source>
</evidence>